<dbReference type="Proteomes" id="UP000886520">
    <property type="component" value="Chromosome 10"/>
</dbReference>
<proteinExistence type="predicted"/>
<keyword evidence="3" id="KW-1185">Reference proteome</keyword>
<name>A0A9D4UW74_ADICA</name>
<evidence type="ECO:0000256" key="1">
    <source>
        <dbReference type="SAM" id="MobiDB-lite"/>
    </source>
</evidence>
<reference evidence="2" key="1">
    <citation type="submission" date="2021-01" db="EMBL/GenBank/DDBJ databases">
        <title>Adiantum capillus-veneris genome.</title>
        <authorList>
            <person name="Fang Y."/>
            <person name="Liao Q."/>
        </authorList>
    </citation>
    <scope>NUCLEOTIDE SEQUENCE</scope>
    <source>
        <strain evidence="2">H3</strain>
        <tissue evidence="2">Leaf</tissue>
    </source>
</reference>
<feature type="region of interest" description="Disordered" evidence="1">
    <location>
        <begin position="1"/>
        <end position="31"/>
    </location>
</feature>
<evidence type="ECO:0000313" key="2">
    <source>
        <dbReference type="EMBL" id="KAI5074969.1"/>
    </source>
</evidence>
<accession>A0A9D4UW74</accession>
<comment type="caution">
    <text evidence="2">The sequence shown here is derived from an EMBL/GenBank/DDBJ whole genome shotgun (WGS) entry which is preliminary data.</text>
</comment>
<protein>
    <submittedName>
        <fullName evidence="2">Uncharacterized protein</fullName>
    </submittedName>
</protein>
<feature type="non-terminal residue" evidence="2">
    <location>
        <position position="132"/>
    </location>
</feature>
<dbReference type="EMBL" id="JABFUD020000010">
    <property type="protein sequence ID" value="KAI5074969.1"/>
    <property type="molecule type" value="Genomic_DNA"/>
</dbReference>
<feature type="compositionally biased region" description="Basic and acidic residues" evidence="1">
    <location>
        <begin position="121"/>
        <end position="132"/>
    </location>
</feature>
<feature type="region of interest" description="Disordered" evidence="1">
    <location>
        <begin position="104"/>
        <end position="132"/>
    </location>
</feature>
<dbReference type="AlphaFoldDB" id="A0A9D4UW74"/>
<sequence>ESDGCSRQPEAMSSGRDGAVVGPRPDDSSSLRARLVARTSSGSSCPLPSTSSRSVSSAFLVAIDQCPGLLMLGPVTRPYHRSTAVLHQKIQVVGCSKATAKKQEKRMTQREISAAAPFSPEVRERERERALA</sequence>
<gene>
    <name evidence="2" type="ORF">GOP47_0010930</name>
</gene>
<organism evidence="2 3">
    <name type="scientific">Adiantum capillus-veneris</name>
    <name type="common">Maidenhair fern</name>
    <dbReference type="NCBI Taxonomy" id="13818"/>
    <lineage>
        <taxon>Eukaryota</taxon>
        <taxon>Viridiplantae</taxon>
        <taxon>Streptophyta</taxon>
        <taxon>Embryophyta</taxon>
        <taxon>Tracheophyta</taxon>
        <taxon>Polypodiopsida</taxon>
        <taxon>Polypodiidae</taxon>
        <taxon>Polypodiales</taxon>
        <taxon>Pteridineae</taxon>
        <taxon>Pteridaceae</taxon>
        <taxon>Vittarioideae</taxon>
        <taxon>Adiantum</taxon>
    </lineage>
</organism>
<evidence type="ECO:0000313" key="3">
    <source>
        <dbReference type="Proteomes" id="UP000886520"/>
    </source>
</evidence>